<reference evidence="2 3" key="1">
    <citation type="submission" date="2016-02" db="EMBL/GenBank/DDBJ databases">
        <title>Complete Genome of H5569, the type strain of the newly described species Haematospirillium jordaniae.</title>
        <authorList>
            <person name="Nicholson A.C."/>
            <person name="Humrighouse B.W."/>
            <person name="Loparov V."/>
            <person name="McQuiston J.R."/>
        </authorList>
    </citation>
    <scope>NUCLEOTIDE SEQUENCE [LARGE SCALE GENOMIC DNA]</scope>
    <source>
        <strain evidence="2 3">H5569</strain>
    </source>
</reference>
<accession>A0A143DFJ6</accession>
<keyword evidence="3" id="KW-1185">Reference proteome</keyword>
<gene>
    <name evidence="2" type="ORF">AY555_04100</name>
</gene>
<sequence>MELMGWRVLGRNIRGERGSGVGELDLIVCRKSLVAFVEVKARERVPDALEALSSRQRCRLERAAEMWMACHEDVSCQGIRFDVVVVPRSGCPQHVPDAWRPWG</sequence>
<organism evidence="2 3">
    <name type="scientific">Haematospirillum jordaniae</name>
    <dbReference type="NCBI Taxonomy" id="1549855"/>
    <lineage>
        <taxon>Bacteria</taxon>
        <taxon>Pseudomonadati</taxon>
        <taxon>Pseudomonadota</taxon>
        <taxon>Alphaproteobacteria</taxon>
        <taxon>Rhodospirillales</taxon>
        <taxon>Novispirillaceae</taxon>
        <taxon>Haematospirillum</taxon>
    </lineage>
</organism>
<dbReference type="STRING" id="1549855.AY555_04100"/>
<dbReference type="PANTHER" id="PTHR34039:SF1">
    <property type="entry name" value="UPF0102 PROTEIN YRAN"/>
    <property type="match status" value="1"/>
</dbReference>
<dbReference type="InterPro" id="IPR003509">
    <property type="entry name" value="UPF0102_YraN-like"/>
</dbReference>
<protein>
    <submittedName>
        <fullName evidence="2">Uncharacterized protein</fullName>
    </submittedName>
</protein>
<dbReference type="KEGG" id="hjo:AY555_04100"/>
<dbReference type="SUPFAM" id="SSF52980">
    <property type="entry name" value="Restriction endonuclease-like"/>
    <property type="match status" value="1"/>
</dbReference>
<dbReference type="GO" id="GO:0003676">
    <property type="term" value="F:nucleic acid binding"/>
    <property type="evidence" value="ECO:0007669"/>
    <property type="project" value="InterPro"/>
</dbReference>
<dbReference type="InterPro" id="IPR011335">
    <property type="entry name" value="Restrct_endonuc-II-like"/>
</dbReference>
<dbReference type="Gene3D" id="3.40.1350.10">
    <property type="match status" value="1"/>
</dbReference>
<comment type="similarity">
    <text evidence="1">Belongs to the UPF0102 family.</text>
</comment>
<dbReference type="EMBL" id="CP014525">
    <property type="protein sequence ID" value="AMW35534.1"/>
    <property type="molecule type" value="Genomic_DNA"/>
</dbReference>
<evidence type="ECO:0000256" key="1">
    <source>
        <dbReference type="ARBA" id="ARBA00006738"/>
    </source>
</evidence>
<dbReference type="OrthoDB" id="9812968at2"/>
<evidence type="ECO:0000313" key="3">
    <source>
        <dbReference type="Proteomes" id="UP000076066"/>
    </source>
</evidence>
<dbReference type="AlphaFoldDB" id="A0A143DFJ6"/>
<dbReference type="PANTHER" id="PTHR34039">
    <property type="entry name" value="UPF0102 PROTEIN YRAN"/>
    <property type="match status" value="1"/>
</dbReference>
<dbReference type="Proteomes" id="UP000076066">
    <property type="component" value="Chromosome"/>
</dbReference>
<name>A0A143DFJ6_9PROT</name>
<dbReference type="Pfam" id="PF02021">
    <property type="entry name" value="UPF0102"/>
    <property type="match status" value="1"/>
</dbReference>
<dbReference type="InterPro" id="IPR011856">
    <property type="entry name" value="tRNA_endonuc-like_dom_sf"/>
</dbReference>
<evidence type="ECO:0000313" key="2">
    <source>
        <dbReference type="EMBL" id="AMW35534.1"/>
    </source>
</evidence>
<proteinExistence type="inferred from homology"/>